<keyword evidence="5" id="KW-1185">Reference proteome</keyword>
<dbReference type="PROSITE" id="PS51186">
    <property type="entry name" value="GNAT"/>
    <property type="match status" value="1"/>
</dbReference>
<dbReference type="PANTHER" id="PTHR43072">
    <property type="entry name" value="N-ACETYLTRANSFERASE"/>
    <property type="match status" value="1"/>
</dbReference>
<dbReference type="RefSeq" id="WP_200246598.1">
    <property type="nucleotide sequence ID" value="NZ_JAENHK010000010.1"/>
</dbReference>
<dbReference type="Proteomes" id="UP000628669">
    <property type="component" value="Unassembled WGS sequence"/>
</dbReference>
<comment type="caution">
    <text evidence="4">The sequence shown here is derived from an EMBL/GenBank/DDBJ whole genome shotgun (WGS) entry which is preliminary data.</text>
</comment>
<accession>A0ABS1FX49</accession>
<dbReference type="EMBL" id="JAENHK010000010">
    <property type="protein sequence ID" value="MBK1896823.1"/>
    <property type="molecule type" value="Genomic_DNA"/>
</dbReference>
<evidence type="ECO:0000259" key="3">
    <source>
        <dbReference type="PROSITE" id="PS51186"/>
    </source>
</evidence>
<keyword evidence="1" id="KW-0808">Transferase</keyword>
<evidence type="ECO:0000313" key="4">
    <source>
        <dbReference type="EMBL" id="MBK1896823.1"/>
    </source>
</evidence>
<dbReference type="InterPro" id="IPR000182">
    <property type="entry name" value="GNAT_dom"/>
</dbReference>
<gene>
    <name evidence="4" type="ORF">JHL15_13735</name>
</gene>
<dbReference type="Gene3D" id="3.40.630.30">
    <property type="match status" value="1"/>
</dbReference>
<dbReference type="Pfam" id="PF00583">
    <property type="entry name" value="Acetyltransf_1"/>
    <property type="match status" value="1"/>
</dbReference>
<feature type="domain" description="N-acetyltransferase" evidence="3">
    <location>
        <begin position="3"/>
        <end position="160"/>
    </location>
</feature>
<organism evidence="4 5">
    <name type="scientific">Chryseobacterium paridis</name>
    <dbReference type="NCBI Taxonomy" id="2800328"/>
    <lineage>
        <taxon>Bacteria</taxon>
        <taxon>Pseudomonadati</taxon>
        <taxon>Bacteroidota</taxon>
        <taxon>Flavobacteriia</taxon>
        <taxon>Flavobacteriales</taxon>
        <taxon>Weeksellaceae</taxon>
        <taxon>Chryseobacterium group</taxon>
        <taxon>Chryseobacterium</taxon>
    </lineage>
</organism>
<protein>
    <submittedName>
        <fullName evidence="4">N-acetyltransferase</fullName>
    </submittedName>
</protein>
<dbReference type="CDD" id="cd04301">
    <property type="entry name" value="NAT_SF"/>
    <property type="match status" value="1"/>
</dbReference>
<evidence type="ECO:0000256" key="1">
    <source>
        <dbReference type="ARBA" id="ARBA00022679"/>
    </source>
</evidence>
<dbReference type="InterPro" id="IPR016181">
    <property type="entry name" value="Acyl_CoA_acyltransferase"/>
</dbReference>
<keyword evidence="2" id="KW-0012">Acyltransferase</keyword>
<reference evidence="5" key="1">
    <citation type="submission" date="2021-01" db="EMBL/GenBank/DDBJ databases">
        <title>Genome public.</title>
        <authorList>
            <person name="Liu C."/>
            <person name="Sun Q."/>
        </authorList>
    </citation>
    <scope>NUCLEOTIDE SEQUENCE [LARGE SCALE GENOMIC DNA]</scope>
    <source>
        <strain evidence="5">YIM B02567</strain>
    </source>
</reference>
<proteinExistence type="predicted"/>
<dbReference type="SUPFAM" id="SSF55729">
    <property type="entry name" value="Acyl-CoA N-acyltransferases (Nat)"/>
    <property type="match status" value="1"/>
</dbReference>
<sequence length="169" mass="19411">MNYEIREMLPSDEVRVLEIFQQGIDGGIATFETEVPNREAWNMEFFNDCRWILENENNEVVGWAGLKPVSKRECFKGVAEVSIYFDTNYQGKGLGSVLLKKLILDSENHGFWTLQSNIFPENEASIKFHQKNGFRTVGVRKKIGLLNGEWKDLVMLEKRSDTVGFEGNV</sequence>
<name>A0ABS1FX49_9FLAO</name>
<evidence type="ECO:0000313" key="5">
    <source>
        <dbReference type="Proteomes" id="UP000628669"/>
    </source>
</evidence>
<dbReference type="PANTHER" id="PTHR43072:SF23">
    <property type="entry name" value="UPF0039 PROTEIN C11D3.02C"/>
    <property type="match status" value="1"/>
</dbReference>
<evidence type="ECO:0000256" key="2">
    <source>
        <dbReference type="ARBA" id="ARBA00023315"/>
    </source>
</evidence>